<organism evidence="3 4">
    <name type="scientific">Stichopus japonicus</name>
    <name type="common">Sea cucumber</name>
    <dbReference type="NCBI Taxonomy" id="307972"/>
    <lineage>
        <taxon>Eukaryota</taxon>
        <taxon>Metazoa</taxon>
        <taxon>Echinodermata</taxon>
        <taxon>Eleutherozoa</taxon>
        <taxon>Echinozoa</taxon>
        <taxon>Holothuroidea</taxon>
        <taxon>Aspidochirotacea</taxon>
        <taxon>Aspidochirotida</taxon>
        <taxon>Stichopodidae</taxon>
        <taxon>Apostichopus</taxon>
    </lineage>
</organism>
<keyword evidence="1" id="KW-0819">tRNA processing</keyword>
<keyword evidence="4" id="KW-1185">Reference proteome</keyword>
<evidence type="ECO:0000256" key="1">
    <source>
        <dbReference type="ARBA" id="ARBA00022694"/>
    </source>
</evidence>
<dbReference type="GO" id="GO:0009982">
    <property type="term" value="F:pseudouridine synthase activity"/>
    <property type="evidence" value="ECO:0007669"/>
    <property type="project" value="InterPro"/>
</dbReference>
<dbReference type="GO" id="GO:0005634">
    <property type="term" value="C:nucleus"/>
    <property type="evidence" value="ECO:0007669"/>
    <property type="project" value="TreeGrafter"/>
</dbReference>
<proteinExistence type="predicted"/>
<accession>A0A2G8KZR6</accession>
<reference evidence="3 4" key="1">
    <citation type="journal article" date="2017" name="PLoS Biol.">
        <title>The sea cucumber genome provides insights into morphological evolution and visceral regeneration.</title>
        <authorList>
            <person name="Zhang X."/>
            <person name="Sun L."/>
            <person name="Yuan J."/>
            <person name="Sun Y."/>
            <person name="Gao Y."/>
            <person name="Zhang L."/>
            <person name="Li S."/>
            <person name="Dai H."/>
            <person name="Hamel J.F."/>
            <person name="Liu C."/>
            <person name="Yu Y."/>
            <person name="Liu S."/>
            <person name="Lin W."/>
            <person name="Guo K."/>
            <person name="Jin S."/>
            <person name="Xu P."/>
            <person name="Storey K.B."/>
            <person name="Huan P."/>
            <person name="Zhang T."/>
            <person name="Zhou Y."/>
            <person name="Zhang J."/>
            <person name="Lin C."/>
            <person name="Li X."/>
            <person name="Xing L."/>
            <person name="Huo D."/>
            <person name="Sun M."/>
            <person name="Wang L."/>
            <person name="Mercier A."/>
            <person name="Li F."/>
            <person name="Yang H."/>
            <person name="Xiang J."/>
        </authorList>
    </citation>
    <scope>NUCLEOTIDE SEQUENCE [LARGE SCALE GENOMIC DNA]</scope>
    <source>
        <strain evidence="3">Shaxun</strain>
        <tissue evidence="3">Muscle</tissue>
    </source>
</reference>
<dbReference type="Proteomes" id="UP000230750">
    <property type="component" value="Unassembled WGS sequence"/>
</dbReference>
<gene>
    <name evidence="3" type="ORF">BSL78_09598</name>
</gene>
<comment type="caution">
    <text evidence="3">The sequence shown here is derived from an EMBL/GenBank/DDBJ whole genome shotgun (WGS) entry which is preliminary data.</text>
</comment>
<feature type="compositionally biased region" description="Basic residues" evidence="2">
    <location>
        <begin position="1"/>
        <end position="11"/>
    </location>
</feature>
<dbReference type="SUPFAM" id="SSF55120">
    <property type="entry name" value="Pseudouridine synthase"/>
    <property type="match status" value="1"/>
</dbReference>
<dbReference type="GO" id="GO:0008033">
    <property type="term" value="P:tRNA processing"/>
    <property type="evidence" value="ECO:0007669"/>
    <property type="project" value="UniProtKB-KW"/>
</dbReference>
<dbReference type="InterPro" id="IPR020103">
    <property type="entry name" value="PsdUridine_synth_cat_dom_sf"/>
</dbReference>
<dbReference type="OrthoDB" id="447290at2759"/>
<protein>
    <submittedName>
        <fullName evidence="3">Putative pseudouridylate synthase 7-like</fullName>
    </submittedName>
</protein>
<dbReference type="GO" id="GO:0001522">
    <property type="term" value="P:pseudouridine synthesis"/>
    <property type="evidence" value="ECO:0007669"/>
    <property type="project" value="InterPro"/>
</dbReference>
<name>A0A2G8KZR6_STIJA</name>
<feature type="region of interest" description="Disordered" evidence="2">
    <location>
        <begin position="1"/>
        <end position="48"/>
    </location>
</feature>
<dbReference type="AlphaFoldDB" id="A0A2G8KZR6"/>
<evidence type="ECO:0000256" key="2">
    <source>
        <dbReference type="SAM" id="MobiDB-lite"/>
    </source>
</evidence>
<dbReference type="EMBL" id="MRZV01000283">
    <property type="protein sequence ID" value="PIK53504.1"/>
    <property type="molecule type" value="Genomic_DNA"/>
</dbReference>
<dbReference type="GO" id="GO:0003723">
    <property type="term" value="F:RNA binding"/>
    <property type="evidence" value="ECO:0007669"/>
    <property type="project" value="InterPro"/>
</dbReference>
<dbReference type="PANTHER" id="PTHR13326:SF31">
    <property type="entry name" value="PSEUDOURIDYLATE SYNTHASE 7 HOMOLOG"/>
    <property type="match status" value="1"/>
</dbReference>
<sequence>MKSLAKHRSLKRMLQDNRRRSVMRLKRQGWKEQPKNNKRQRPSSMLREGDVGISTYIGDHKGFTGIIKERYEDFVVHEIDEKNQVVHLTDFTCPIEGKVTSAPKESRTKIHQAIRQNFSNLDSNTVDEMNKKYIKVVQKTGNGNFQGVSLVLGSKLVLVLLERFYLITMYCSTELGEGAPLMRALLCILTTD</sequence>
<dbReference type="PANTHER" id="PTHR13326">
    <property type="entry name" value="TRNA PSEUDOURIDINE SYNTHASE D"/>
    <property type="match status" value="1"/>
</dbReference>
<dbReference type="STRING" id="307972.A0A2G8KZR6"/>
<evidence type="ECO:0000313" key="3">
    <source>
        <dbReference type="EMBL" id="PIK53504.1"/>
    </source>
</evidence>
<evidence type="ECO:0000313" key="4">
    <source>
        <dbReference type="Proteomes" id="UP000230750"/>
    </source>
</evidence>
<dbReference type="InterPro" id="IPR001656">
    <property type="entry name" value="PsdUridine_synth_TruD"/>
</dbReference>